<gene>
    <name evidence="1" type="primary">59</name>
    <name evidence="1" type="ORF">PBI_BRIDGETTE_59</name>
</gene>
<organism evidence="1 2">
    <name type="scientific">Arthrobacter phage Bridgette</name>
    <dbReference type="NCBI Taxonomy" id="2419949"/>
    <lineage>
        <taxon>Viruses</taxon>
        <taxon>Duplodnaviria</taxon>
        <taxon>Heunggongvirae</taxon>
        <taxon>Uroviricota</taxon>
        <taxon>Caudoviricetes</taxon>
        <taxon>Bridgettevirus</taxon>
        <taxon>Bridgettevirus bridgette</taxon>
    </lineage>
</organism>
<sequence>MSRSIHMDYDTLRAREAAALEAEAGRAAAATQTIQIITNAIEATA</sequence>
<reference evidence="1 2" key="1">
    <citation type="submission" date="2018-09" db="EMBL/GenBank/DDBJ databases">
        <authorList>
            <person name="Rimple P.A."/>
            <person name="Stoner T.H."/>
            <person name="Garlena R.A."/>
            <person name="Russell D.A."/>
            <person name="Pope W.H."/>
            <person name="Jacobs-Sera D."/>
            <person name="Hatfull G.F."/>
        </authorList>
    </citation>
    <scope>NUCLEOTIDE SEQUENCE [LARGE SCALE GENOMIC DNA]</scope>
</reference>
<name>A0A3G2KEJ2_9CAUD</name>
<evidence type="ECO:0000313" key="1">
    <source>
        <dbReference type="EMBL" id="AYN57325.1"/>
    </source>
</evidence>
<proteinExistence type="predicted"/>
<protein>
    <submittedName>
        <fullName evidence="1">Uncharacterized protein</fullName>
    </submittedName>
</protein>
<accession>A0A3G2KEJ2</accession>
<dbReference type="RefSeq" id="YP_009815261.1">
    <property type="nucleotide sequence ID" value="NC_048091.1"/>
</dbReference>
<dbReference type="EMBL" id="MH834603">
    <property type="protein sequence ID" value="AYN57325.1"/>
    <property type="molecule type" value="Genomic_DNA"/>
</dbReference>
<evidence type="ECO:0000313" key="2">
    <source>
        <dbReference type="Proteomes" id="UP000277028"/>
    </source>
</evidence>
<dbReference type="Proteomes" id="UP000277028">
    <property type="component" value="Segment"/>
</dbReference>
<dbReference type="GeneID" id="55006482"/>
<dbReference type="KEGG" id="vg:55006482"/>
<keyword evidence="2" id="KW-1185">Reference proteome</keyword>